<dbReference type="STRING" id="1435349.PW52_05655"/>
<dbReference type="AlphaFoldDB" id="A0A0D7WAZ8"/>
<evidence type="ECO:0000313" key="2">
    <source>
        <dbReference type="Proteomes" id="UP000032578"/>
    </source>
</evidence>
<comment type="caution">
    <text evidence="1">The sequence shown here is derived from an EMBL/GenBank/DDBJ whole genome shotgun (WGS) entry which is preliminary data.</text>
</comment>
<dbReference type="PATRIC" id="fig|1435349.4.peg.2086"/>
<sequence length="175" mass="19419">MLITVSFLYSCKSSKNTASESEINALTQLVENKHFSIESTWANPQVTNAMQQVLNSGLLQPGSNASSINLIGNSNYLKISGDSIYSYLPYFGERQMHVNYGGTDSAIQFEGLMSDYKVSKRKDAGYNISFNAKSNSESFNVYITLWPNLKSSMSLNSSSRFSISYTGQVKKLKII</sequence>
<evidence type="ECO:0000313" key="1">
    <source>
        <dbReference type="EMBL" id="KJD36365.1"/>
    </source>
</evidence>
<evidence type="ECO:0008006" key="3">
    <source>
        <dbReference type="Google" id="ProtNLM"/>
    </source>
</evidence>
<keyword evidence="2" id="KW-1185">Reference proteome</keyword>
<dbReference type="InterPro" id="IPR025347">
    <property type="entry name" value="DUF4251"/>
</dbReference>
<accession>A0A0D7WAZ8</accession>
<gene>
    <name evidence="1" type="ORF">PW52_05655</name>
</gene>
<proteinExistence type="predicted"/>
<dbReference type="Proteomes" id="UP000032578">
    <property type="component" value="Unassembled WGS sequence"/>
</dbReference>
<name>A0A0D7WAZ8_9FLAO</name>
<protein>
    <recommendedName>
        <fullName evidence="3">DUF4251 domain-containing protein</fullName>
    </recommendedName>
</protein>
<dbReference type="EMBL" id="JTDW01000004">
    <property type="protein sequence ID" value="KJD36365.1"/>
    <property type="molecule type" value="Genomic_DNA"/>
</dbReference>
<dbReference type="Gene3D" id="2.40.128.410">
    <property type="match status" value="1"/>
</dbReference>
<organism evidence="1 2">
    <name type="scientific">Neotamlana sedimentorum</name>
    <dbReference type="NCBI Taxonomy" id="1435349"/>
    <lineage>
        <taxon>Bacteria</taxon>
        <taxon>Pseudomonadati</taxon>
        <taxon>Bacteroidota</taxon>
        <taxon>Flavobacteriia</taxon>
        <taxon>Flavobacteriales</taxon>
        <taxon>Flavobacteriaceae</taxon>
        <taxon>Neotamlana</taxon>
    </lineage>
</organism>
<reference evidence="1 2" key="1">
    <citation type="submission" date="2014-11" db="EMBL/GenBank/DDBJ databases">
        <title>Tamlana sedimentorum sp. nov., isolated from shallow sand sediments of the Sea of Japan.</title>
        <authorList>
            <person name="Romanenko L.A."/>
        </authorList>
    </citation>
    <scope>NUCLEOTIDE SEQUENCE [LARGE SCALE GENOMIC DNA]</scope>
    <source>
        <strain evidence="1 2">JCM 19808</strain>
    </source>
</reference>
<dbReference type="Pfam" id="PF14059">
    <property type="entry name" value="DUF4251"/>
    <property type="match status" value="1"/>
</dbReference>